<dbReference type="PANTHER" id="PTHR34473">
    <property type="entry name" value="UPF0699 TRANSMEMBRANE PROTEIN YDBS"/>
    <property type="match status" value="1"/>
</dbReference>
<reference evidence="4 5" key="1">
    <citation type="submission" date="2019-07" db="EMBL/GenBank/DDBJ databases">
        <title>Whole genome shotgun sequence of Cellulomonas persica NBRC 101101.</title>
        <authorList>
            <person name="Hosoyama A."/>
            <person name="Uohara A."/>
            <person name="Ohji S."/>
            <person name="Ichikawa N."/>
        </authorList>
    </citation>
    <scope>NUCLEOTIDE SEQUENCE [LARGE SCALE GENOMIC DNA]</scope>
    <source>
        <strain evidence="4 5">NBRC 101101</strain>
    </source>
</reference>
<organism evidence="4 5">
    <name type="scientific">Cellulomonas persica</name>
    <dbReference type="NCBI Taxonomy" id="76861"/>
    <lineage>
        <taxon>Bacteria</taxon>
        <taxon>Bacillati</taxon>
        <taxon>Actinomycetota</taxon>
        <taxon>Actinomycetes</taxon>
        <taxon>Micrococcales</taxon>
        <taxon>Cellulomonadaceae</taxon>
        <taxon>Cellulomonas</taxon>
    </lineage>
</organism>
<dbReference type="PANTHER" id="PTHR34473:SF3">
    <property type="entry name" value="TRANSMEMBRANE PROTEIN-RELATED"/>
    <property type="match status" value="1"/>
</dbReference>
<dbReference type="Pfam" id="PF03703">
    <property type="entry name" value="bPH_2"/>
    <property type="match status" value="1"/>
</dbReference>
<accession>A0A510UYA2</accession>
<dbReference type="InterPro" id="IPR005182">
    <property type="entry name" value="YdbS-like_PH"/>
</dbReference>
<feature type="region of interest" description="Disordered" evidence="1">
    <location>
        <begin position="1"/>
        <end position="23"/>
    </location>
</feature>
<protein>
    <recommendedName>
        <fullName evidence="3">YdbS-like PH domain-containing protein</fullName>
    </recommendedName>
</protein>
<proteinExistence type="predicted"/>
<evidence type="ECO:0000259" key="3">
    <source>
        <dbReference type="Pfam" id="PF03703"/>
    </source>
</evidence>
<dbReference type="EMBL" id="BJUA01000010">
    <property type="protein sequence ID" value="GEK18491.1"/>
    <property type="molecule type" value="Genomic_DNA"/>
</dbReference>
<evidence type="ECO:0000313" key="4">
    <source>
        <dbReference type="EMBL" id="GEK18491.1"/>
    </source>
</evidence>
<sequence>MSTEPTTARPPEPDPASSAGTTAATTNASLPFEPAGVTWTAVSPRLAAARLTTIALVFGPLVLVLAALALATGASWLWVPTGVVVLLALWGAVLVPRQVRAMAYAERADDLLVRRGILFRSLVVVPYGRMQYVDVSAGPFARRFGIASVQLHTASPATTASIDGLPPAEAARLRDRLASRGEARLAGL</sequence>
<dbReference type="Proteomes" id="UP000321386">
    <property type="component" value="Unassembled WGS sequence"/>
</dbReference>
<evidence type="ECO:0000256" key="2">
    <source>
        <dbReference type="SAM" id="Phobius"/>
    </source>
</evidence>
<feature type="transmembrane region" description="Helical" evidence="2">
    <location>
        <begin position="51"/>
        <end position="71"/>
    </location>
</feature>
<feature type="transmembrane region" description="Helical" evidence="2">
    <location>
        <begin position="77"/>
        <end position="95"/>
    </location>
</feature>
<evidence type="ECO:0000256" key="1">
    <source>
        <dbReference type="SAM" id="MobiDB-lite"/>
    </source>
</evidence>
<gene>
    <name evidence="4" type="ORF">CPE01_22240</name>
</gene>
<name>A0A510UYA2_9CELL</name>
<keyword evidence="5" id="KW-1185">Reference proteome</keyword>
<evidence type="ECO:0000313" key="5">
    <source>
        <dbReference type="Proteomes" id="UP000321386"/>
    </source>
</evidence>
<feature type="domain" description="YdbS-like PH" evidence="3">
    <location>
        <begin position="100"/>
        <end position="177"/>
    </location>
</feature>
<comment type="caution">
    <text evidence="4">The sequence shown here is derived from an EMBL/GenBank/DDBJ whole genome shotgun (WGS) entry which is preliminary data.</text>
</comment>
<dbReference type="AlphaFoldDB" id="A0A510UYA2"/>
<keyword evidence="2" id="KW-0472">Membrane</keyword>
<keyword evidence="2" id="KW-1133">Transmembrane helix</keyword>
<keyword evidence="2" id="KW-0812">Transmembrane</keyword>